<comment type="caution">
    <text evidence="1">The sequence shown here is derived from an EMBL/GenBank/DDBJ whole genome shotgun (WGS) entry which is preliminary data.</text>
</comment>
<sequence>MNEFTRFALLVEARAGLMIVKDFSEKLARVEKVTQANSDASLNMPMACSEEPAPLSSM</sequence>
<gene>
    <name evidence="1" type="ORF">Cflav_PD5908</name>
</gene>
<keyword evidence="2" id="KW-1185">Reference proteome</keyword>
<dbReference type="AlphaFoldDB" id="B9X9M9"/>
<protein>
    <submittedName>
        <fullName evidence="1">Uncharacterized protein</fullName>
    </submittedName>
</protein>
<organism evidence="1 2">
    <name type="scientific">Pedosphaera parvula (strain Ellin514)</name>
    <dbReference type="NCBI Taxonomy" id="320771"/>
    <lineage>
        <taxon>Bacteria</taxon>
        <taxon>Pseudomonadati</taxon>
        <taxon>Verrucomicrobiota</taxon>
        <taxon>Pedosphaerae</taxon>
        <taxon>Pedosphaerales</taxon>
        <taxon>Pedosphaeraceae</taxon>
        <taxon>Pedosphaera</taxon>
    </lineage>
</organism>
<dbReference type="Proteomes" id="UP000003688">
    <property type="component" value="Unassembled WGS sequence"/>
</dbReference>
<evidence type="ECO:0000313" key="1">
    <source>
        <dbReference type="EMBL" id="EEF63273.1"/>
    </source>
</evidence>
<accession>B9X9M9</accession>
<evidence type="ECO:0000313" key="2">
    <source>
        <dbReference type="Proteomes" id="UP000003688"/>
    </source>
</evidence>
<dbReference type="EMBL" id="ABOX02000001">
    <property type="protein sequence ID" value="EEF63273.1"/>
    <property type="molecule type" value="Genomic_DNA"/>
</dbReference>
<proteinExistence type="predicted"/>
<name>B9X9M9_PEDPL</name>
<reference evidence="1 2" key="1">
    <citation type="journal article" date="2011" name="J. Bacteriol.">
        <title>Genome sequence of 'Pedosphaera parvula' Ellin514, an aerobic Verrucomicrobial isolate from pasture soil.</title>
        <authorList>
            <person name="Kant R."/>
            <person name="van Passel M.W."/>
            <person name="Sangwan P."/>
            <person name="Palva A."/>
            <person name="Lucas S."/>
            <person name="Copeland A."/>
            <person name="Lapidus A."/>
            <person name="Glavina Del Rio T."/>
            <person name="Dalin E."/>
            <person name="Tice H."/>
            <person name="Bruce D."/>
            <person name="Goodwin L."/>
            <person name="Pitluck S."/>
            <person name="Chertkov O."/>
            <person name="Larimer F.W."/>
            <person name="Land M.L."/>
            <person name="Hauser L."/>
            <person name="Brettin T.S."/>
            <person name="Detter J.C."/>
            <person name="Han S."/>
            <person name="de Vos W.M."/>
            <person name="Janssen P.H."/>
            <person name="Smidt H."/>
        </authorList>
    </citation>
    <scope>NUCLEOTIDE SEQUENCE [LARGE SCALE GENOMIC DNA]</scope>
    <source>
        <strain evidence="1 2">Ellin514</strain>
    </source>
</reference>